<dbReference type="EMBL" id="CAMXCT010004602">
    <property type="protein sequence ID" value="CAI4009700.1"/>
    <property type="molecule type" value="Genomic_DNA"/>
</dbReference>
<gene>
    <name evidence="3" type="ORF">C1SCF055_LOCUS35039</name>
</gene>
<dbReference type="OrthoDB" id="196020at2759"/>
<dbReference type="AlphaFoldDB" id="A0A9P1GDT5"/>
<name>A0A9P1GDT5_9DINO</name>
<dbReference type="EMBL" id="CAMXCT020004602">
    <property type="protein sequence ID" value="CAL1163075.1"/>
    <property type="molecule type" value="Genomic_DNA"/>
</dbReference>
<evidence type="ECO:0000256" key="2">
    <source>
        <dbReference type="SAM" id="SignalP"/>
    </source>
</evidence>
<keyword evidence="5" id="KW-1185">Reference proteome</keyword>
<protein>
    <recommendedName>
        <fullName evidence="6">Secreted protein</fullName>
    </recommendedName>
</protein>
<sequence length="339" mass="36672">MAMQPRRRFNTLCVAVALACGSFSSTWLVPPRSSCVSRAAEGTAGTAAVEGADESLLPELLDLAADGGSALEERLEEVFAQVSPDDLASLRMKVADPQAADHLAAQRLGDAIQMAMTRRLTDAKNVLEELIQEADGDVNLKIRKMLKSVESPLPILMVLQLNIGEAQASADGERLQVLMHISTVMQEELEKKSSRVRGMLNKLLRIEDENIRNNILRDQLTPVEVAGAPGGTPLMAAMVPPDRLAPAIASLVQEVDRQMVAVLGPDDEGRYETMDRIRQVAKQARLIIGEVYGQGLMDTFSADLTPAFHTLMSYKARNRPDAGATATEEVSEAKNAGDD</sequence>
<evidence type="ECO:0000313" key="4">
    <source>
        <dbReference type="EMBL" id="CAL1163075.1"/>
    </source>
</evidence>
<organism evidence="3">
    <name type="scientific">Cladocopium goreaui</name>
    <dbReference type="NCBI Taxonomy" id="2562237"/>
    <lineage>
        <taxon>Eukaryota</taxon>
        <taxon>Sar</taxon>
        <taxon>Alveolata</taxon>
        <taxon>Dinophyceae</taxon>
        <taxon>Suessiales</taxon>
        <taxon>Symbiodiniaceae</taxon>
        <taxon>Cladocopium</taxon>
    </lineage>
</organism>
<dbReference type="PROSITE" id="PS51257">
    <property type="entry name" value="PROKAR_LIPOPROTEIN"/>
    <property type="match status" value="1"/>
</dbReference>
<dbReference type="EMBL" id="CAMXCT030004602">
    <property type="protein sequence ID" value="CAL4797012.1"/>
    <property type="molecule type" value="Genomic_DNA"/>
</dbReference>
<dbReference type="Proteomes" id="UP001152797">
    <property type="component" value="Unassembled WGS sequence"/>
</dbReference>
<evidence type="ECO:0000313" key="3">
    <source>
        <dbReference type="EMBL" id="CAI4009700.1"/>
    </source>
</evidence>
<comment type="caution">
    <text evidence="3">The sequence shown here is derived from an EMBL/GenBank/DDBJ whole genome shotgun (WGS) entry which is preliminary data.</text>
</comment>
<evidence type="ECO:0000313" key="5">
    <source>
        <dbReference type="Proteomes" id="UP001152797"/>
    </source>
</evidence>
<feature type="region of interest" description="Disordered" evidence="1">
    <location>
        <begin position="318"/>
        <end position="339"/>
    </location>
</feature>
<keyword evidence="2" id="KW-0732">Signal</keyword>
<reference evidence="4" key="2">
    <citation type="submission" date="2024-04" db="EMBL/GenBank/DDBJ databases">
        <authorList>
            <person name="Chen Y."/>
            <person name="Shah S."/>
            <person name="Dougan E. K."/>
            <person name="Thang M."/>
            <person name="Chan C."/>
        </authorList>
    </citation>
    <scope>NUCLEOTIDE SEQUENCE [LARGE SCALE GENOMIC DNA]</scope>
</reference>
<feature type="chain" id="PRO_5043272675" description="Secreted protein" evidence="2">
    <location>
        <begin position="29"/>
        <end position="339"/>
    </location>
</feature>
<evidence type="ECO:0008006" key="6">
    <source>
        <dbReference type="Google" id="ProtNLM"/>
    </source>
</evidence>
<accession>A0A9P1GDT5</accession>
<proteinExistence type="predicted"/>
<reference evidence="3" key="1">
    <citation type="submission" date="2022-10" db="EMBL/GenBank/DDBJ databases">
        <authorList>
            <person name="Chen Y."/>
            <person name="Dougan E. K."/>
            <person name="Chan C."/>
            <person name="Rhodes N."/>
            <person name="Thang M."/>
        </authorList>
    </citation>
    <scope>NUCLEOTIDE SEQUENCE</scope>
</reference>
<evidence type="ECO:0000256" key="1">
    <source>
        <dbReference type="SAM" id="MobiDB-lite"/>
    </source>
</evidence>
<feature type="signal peptide" evidence="2">
    <location>
        <begin position="1"/>
        <end position="28"/>
    </location>
</feature>